<dbReference type="SUPFAM" id="SSF49303">
    <property type="entry name" value="beta-Galactosidase/glucuronidase domain"/>
    <property type="match status" value="1"/>
</dbReference>
<evidence type="ECO:0000256" key="4">
    <source>
        <dbReference type="SAM" id="MobiDB-lite"/>
    </source>
</evidence>
<dbReference type="InterPro" id="IPR051913">
    <property type="entry name" value="GH2_Domain-Containing"/>
</dbReference>
<reference evidence="8" key="1">
    <citation type="submission" date="2009-07" db="EMBL/GenBank/DDBJ databases">
        <authorList>
            <person name="Weinstock G."/>
            <person name="Sodergren E."/>
            <person name="Clifton S."/>
            <person name="Fulton L."/>
            <person name="Fulton B."/>
            <person name="Courtney L."/>
            <person name="Fronick C."/>
            <person name="Harrison M."/>
            <person name="Strong C."/>
            <person name="Farmer C."/>
            <person name="Delahaunty K."/>
            <person name="Markovic C."/>
            <person name="Hall O."/>
            <person name="Minx P."/>
            <person name="Tomlinson C."/>
            <person name="Mitreva M."/>
            <person name="Nelson J."/>
            <person name="Hou S."/>
            <person name="Wollam A."/>
            <person name="Pepin K.H."/>
            <person name="Johnson M."/>
            <person name="Bhonagiri V."/>
            <person name="Nash W.E."/>
            <person name="Warren W."/>
            <person name="Chinwalla A."/>
            <person name="Mardis E.R."/>
            <person name="Wilson R.K."/>
        </authorList>
    </citation>
    <scope>NUCLEOTIDE SEQUENCE [LARGE SCALE GENOMIC DNA]</scope>
    <source>
        <strain evidence="8">DSM 14469</strain>
    </source>
</reference>
<organism evidence="8 9">
    <name type="scientific">Marvinbryantia formatexigens DSM 14469</name>
    <dbReference type="NCBI Taxonomy" id="478749"/>
    <lineage>
        <taxon>Bacteria</taxon>
        <taxon>Bacillati</taxon>
        <taxon>Bacillota</taxon>
        <taxon>Clostridia</taxon>
        <taxon>Lachnospirales</taxon>
        <taxon>Lachnospiraceae</taxon>
        <taxon>Marvinbryantia</taxon>
    </lineage>
</organism>
<dbReference type="PRINTS" id="PR00132">
    <property type="entry name" value="GLHYDRLASE2"/>
</dbReference>
<dbReference type="GO" id="GO:0005975">
    <property type="term" value="P:carbohydrate metabolic process"/>
    <property type="evidence" value="ECO:0007669"/>
    <property type="project" value="InterPro"/>
</dbReference>
<dbReference type="Gene3D" id="2.60.40.10">
    <property type="entry name" value="Immunoglobulins"/>
    <property type="match status" value="2"/>
</dbReference>
<feature type="region of interest" description="Disordered" evidence="4">
    <location>
        <begin position="623"/>
        <end position="642"/>
    </location>
</feature>
<dbReference type="PANTHER" id="PTHR42732:SF1">
    <property type="entry name" value="BETA-MANNOSIDASE"/>
    <property type="match status" value="1"/>
</dbReference>
<dbReference type="GO" id="GO:0004553">
    <property type="term" value="F:hydrolase activity, hydrolyzing O-glycosyl compounds"/>
    <property type="evidence" value="ECO:0007669"/>
    <property type="project" value="InterPro"/>
</dbReference>
<dbReference type="InterPro" id="IPR036156">
    <property type="entry name" value="Beta-gal/glucu_dom_sf"/>
</dbReference>
<dbReference type="Gene3D" id="2.60.120.260">
    <property type="entry name" value="Galactose-binding domain-like"/>
    <property type="match status" value="1"/>
</dbReference>
<evidence type="ECO:0000259" key="7">
    <source>
        <dbReference type="Pfam" id="PF22666"/>
    </source>
</evidence>
<keyword evidence="3" id="KW-0326">Glycosidase</keyword>
<keyword evidence="9" id="KW-1185">Reference proteome</keyword>
<evidence type="ECO:0000259" key="6">
    <source>
        <dbReference type="Pfam" id="PF02836"/>
    </source>
</evidence>
<dbReference type="Pfam" id="PF02836">
    <property type="entry name" value="Glyco_hydro_2_C"/>
    <property type="match status" value="1"/>
</dbReference>
<dbReference type="SUPFAM" id="SSF51445">
    <property type="entry name" value="(Trans)glycosidases"/>
    <property type="match status" value="1"/>
</dbReference>
<feature type="domain" description="Beta-mannosidase-like galactose-binding" evidence="7">
    <location>
        <begin position="47"/>
        <end position="119"/>
    </location>
</feature>
<feature type="domain" description="Glycoside hydrolase family 2 catalytic" evidence="6">
    <location>
        <begin position="252"/>
        <end position="541"/>
    </location>
</feature>
<dbReference type="Pfam" id="PF22666">
    <property type="entry name" value="Glyco_hydro_2_N2"/>
    <property type="match status" value="1"/>
</dbReference>
<dbReference type="InterPro" id="IPR006101">
    <property type="entry name" value="Glyco_hydro_2"/>
</dbReference>
<dbReference type="Gene3D" id="3.20.20.80">
    <property type="entry name" value="Glycosidases"/>
    <property type="match status" value="1"/>
</dbReference>
<dbReference type="InterPro" id="IPR006103">
    <property type="entry name" value="Glyco_hydro_2_cat"/>
</dbReference>
<keyword evidence="2 8" id="KW-0378">Hydrolase</keyword>
<evidence type="ECO:0000259" key="5">
    <source>
        <dbReference type="Pfam" id="PF00703"/>
    </source>
</evidence>
<dbReference type="STRING" id="168384.SAMN05660368_01203"/>
<dbReference type="SUPFAM" id="SSF49785">
    <property type="entry name" value="Galactose-binding domain-like"/>
    <property type="match status" value="1"/>
</dbReference>
<dbReference type="InterPro" id="IPR017853">
    <property type="entry name" value="GH"/>
</dbReference>
<evidence type="ECO:0000256" key="3">
    <source>
        <dbReference type="ARBA" id="ARBA00023295"/>
    </source>
</evidence>
<comment type="similarity">
    <text evidence="1">Belongs to the glycosyl hydrolase 2 family.</text>
</comment>
<name>C6LE61_9FIRM</name>
<dbReference type="RefSeq" id="WP_006861704.1">
    <property type="nucleotide sequence ID" value="NZ_ACCL02000007.1"/>
</dbReference>
<evidence type="ECO:0000313" key="9">
    <source>
        <dbReference type="Proteomes" id="UP000005561"/>
    </source>
</evidence>
<protein>
    <submittedName>
        <fullName evidence="8">Glycosyl hydrolase family 2, sugar binding domain protein</fullName>
    </submittedName>
</protein>
<dbReference type="InterPro" id="IPR006102">
    <property type="entry name" value="Ig-like_GH2"/>
</dbReference>
<dbReference type="Pfam" id="PF00703">
    <property type="entry name" value="Glyco_hydro_2"/>
    <property type="match status" value="1"/>
</dbReference>
<dbReference type="eggNOG" id="COG3250">
    <property type="taxonomic scope" value="Bacteria"/>
</dbReference>
<dbReference type="OrthoDB" id="9762066at2"/>
<gene>
    <name evidence="8" type="ORF">BRYFOR_06910</name>
</gene>
<dbReference type="InterPro" id="IPR013783">
    <property type="entry name" value="Ig-like_fold"/>
</dbReference>
<dbReference type="InterPro" id="IPR054593">
    <property type="entry name" value="Beta-mannosidase-like_N2"/>
</dbReference>
<dbReference type="AlphaFoldDB" id="C6LE61"/>
<comment type="caution">
    <text evidence="8">The sequence shown here is derived from an EMBL/GenBank/DDBJ whole genome shotgun (WGS) entry which is preliminary data.</text>
</comment>
<dbReference type="EMBL" id="ACCL02000007">
    <property type="protein sequence ID" value="EET61265.1"/>
    <property type="molecule type" value="Genomic_DNA"/>
</dbReference>
<evidence type="ECO:0000256" key="1">
    <source>
        <dbReference type="ARBA" id="ARBA00007401"/>
    </source>
</evidence>
<feature type="domain" description="Glycoside hydrolase family 2 immunoglobulin-like beta-sandwich" evidence="5">
    <location>
        <begin position="158"/>
        <end position="246"/>
    </location>
</feature>
<accession>C6LE61</accession>
<feature type="compositionally biased region" description="Basic residues" evidence="4">
    <location>
        <begin position="629"/>
        <end position="642"/>
    </location>
</feature>
<dbReference type="PANTHER" id="PTHR42732">
    <property type="entry name" value="BETA-GALACTOSIDASE"/>
    <property type="match status" value="1"/>
</dbReference>
<dbReference type="InterPro" id="IPR008979">
    <property type="entry name" value="Galactose-bd-like_sf"/>
</dbReference>
<sequence length="642" mass="73014">MRRRESLLDREWQFAGPGGKTTTVRLPHTWNNIDGQDGGNDYYRGTCTYTTTFAAPAFAADAECVYLEFDGVNATADVTLNGHPCCHHDGGYSTFRVEVTDLLQTENSLQVAVDNSVNDHVYPQKADFTFYGGIYRDVKLIVANKKHFDMDHFGGPGVKITPVVDGEDAKVTVESWNNAPEAETVITILDAAGKPVAAGAGSNAVIVMKKPHRWDGVKDPYLYTAVAELKEDGNVLDEVRLRFGVRAFHVDKDKGFFLNGRCYPLRGVSRHQDRKGLGNAITQAEHDEDLELIREMGATSIRLAHYQHSQYFYDRCDEMGFVVWAEIPYISEHLTNGRENTISQMKELITQNYHHACIVCWGVSNEITISTKDKKDMLDNHHVLNDLCHEMDSTRLTTLACYAMCGPFNKVAHITDIVGWNLYLGWYVPGLFLNDLWISFFHLVYPKRSLCFSEYGCEGMPNLHSAHPRRGDHTEEYQAKYHEFMLRCFNRHPYMWANYVWNMFDFAADARDQGGEPGMNHKGLVTFDRKTKKDSFYLYKAFWSDEPFVHIAGKRMADRTGENTKVKIYTNQPHVKLYNNGKVMGEADVDKVVTFTVPLSDVNKLEVRAGKLRDTAVLKKVSSPNPSYKLKKDKNKQKSNWV</sequence>
<proteinExistence type="inferred from homology"/>
<evidence type="ECO:0000256" key="2">
    <source>
        <dbReference type="ARBA" id="ARBA00022801"/>
    </source>
</evidence>
<dbReference type="Proteomes" id="UP000005561">
    <property type="component" value="Unassembled WGS sequence"/>
</dbReference>
<evidence type="ECO:0000313" key="8">
    <source>
        <dbReference type="EMBL" id="EET61265.1"/>
    </source>
</evidence>